<evidence type="ECO:0000313" key="1">
    <source>
        <dbReference type="EMBL" id="VDO12801.1"/>
    </source>
</evidence>
<dbReference type="AlphaFoldDB" id="A0A0R3QA64"/>
<reference evidence="1 2" key="2">
    <citation type="submission" date="2018-11" db="EMBL/GenBank/DDBJ databases">
        <authorList>
            <consortium name="Pathogen Informatics"/>
        </authorList>
    </citation>
    <scope>NUCLEOTIDE SEQUENCE [LARGE SCALE GENOMIC DNA]</scope>
</reference>
<organism evidence="3">
    <name type="scientific">Brugia timori</name>
    <dbReference type="NCBI Taxonomy" id="42155"/>
    <lineage>
        <taxon>Eukaryota</taxon>
        <taxon>Metazoa</taxon>
        <taxon>Ecdysozoa</taxon>
        <taxon>Nematoda</taxon>
        <taxon>Chromadorea</taxon>
        <taxon>Rhabditida</taxon>
        <taxon>Spirurina</taxon>
        <taxon>Spiruromorpha</taxon>
        <taxon>Filarioidea</taxon>
        <taxon>Onchocercidae</taxon>
        <taxon>Brugia</taxon>
    </lineage>
</organism>
<proteinExistence type="predicted"/>
<keyword evidence="2" id="KW-1185">Reference proteome</keyword>
<sequence>MINLSDRNVIPLKKNQTQIPIYAAERFKKVQFNENQ</sequence>
<gene>
    <name evidence="1" type="ORF">BTMF_LOCUS2546</name>
</gene>
<dbReference type="WBParaSite" id="BTMF_0000323001-mRNA-1">
    <property type="protein sequence ID" value="BTMF_0000323001-mRNA-1"/>
    <property type="gene ID" value="BTMF_0000323001"/>
</dbReference>
<evidence type="ECO:0000313" key="2">
    <source>
        <dbReference type="Proteomes" id="UP000280834"/>
    </source>
</evidence>
<dbReference type="EMBL" id="UZAG01002116">
    <property type="protein sequence ID" value="VDO12801.1"/>
    <property type="molecule type" value="Genomic_DNA"/>
</dbReference>
<dbReference type="Proteomes" id="UP000280834">
    <property type="component" value="Unassembled WGS sequence"/>
</dbReference>
<name>A0A0R3QA64_9BILA</name>
<protein>
    <submittedName>
        <fullName evidence="1 3">Uncharacterized protein</fullName>
    </submittedName>
</protein>
<accession>A0A0R3QA64</accession>
<evidence type="ECO:0000313" key="3">
    <source>
        <dbReference type="WBParaSite" id="BTMF_0000323001-mRNA-1"/>
    </source>
</evidence>
<reference evidence="3" key="1">
    <citation type="submission" date="2017-02" db="UniProtKB">
        <authorList>
            <consortium name="WormBaseParasite"/>
        </authorList>
    </citation>
    <scope>IDENTIFICATION</scope>
</reference>